<comment type="subcellular location">
    <subcellularLocation>
        <location evidence="1">Cell membrane</location>
        <topology evidence="1">Peripheral membrane protein</topology>
    </subcellularLocation>
</comment>
<reference evidence="18" key="2">
    <citation type="journal article" date="2021" name="J Anim Sci Technol">
        <title>Complete genome sequence of Paenibacillus konkukensis sp. nov. SK3146 as a potential probiotic strain.</title>
        <authorList>
            <person name="Jung H.I."/>
            <person name="Park S."/>
            <person name="Niu K.M."/>
            <person name="Lee S.W."/>
            <person name="Kothari D."/>
            <person name="Yi K.J."/>
            <person name="Kim S.K."/>
        </authorList>
    </citation>
    <scope>NUCLEOTIDE SEQUENCE</scope>
    <source>
        <strain evidence="18">SK3146</strain>
    </source>
</reference>
<dbReference type="SMART" id="SM00382">
    <property type="entry name" value="AAA"/>
    <property type="match status" value="1"/>
</dbReference>
<dbReference type="EC" id="7.2.2.11" evidence="13"/>
<dbReference type="InterPro" id="IPR027417">
    <property type="entry name" value="P-loop_NTPase"/>
</dbReference>
<evidence type="ECO:0000256" key="8">
    <source>
        <dbReference type="ARBA" id="ARBA00022967"/>
    </source>
</evidence>
<dbReference type="Pfam" id="PF00005">
    <property type="entry name" value="ABC_tran"/>
    <property type="match status" value="1"/>
</dbReference>
<evidence type="ECO:0000256" key="11">
    <source>
        <dbReference type="ARBA" id="ARBA00023136"/>
    </source>
</evidence>
<dbReference type="Proteomes" id="UP001057134">
    <property type="component" value="Chromosome"/>
</dbReference>
<evidence type="ECO:0000256" key="13">
    <source>
        <dbReference type="ARBA" id="ARBA00039098"/>
    </source>
</evidence>
<dbReference type="SUPFAM" id="SSF52540">
    <property type="entry name" value="P-loop containing nucleoside triphosphate hydrolases"/>
    <property type="match status" value="1"/>
</dbReference>
<reference evidence="18" key="1">
    <citation type="submission" date="2018-02" db="EMBL/GenBank/DDBJ databases">
        <authorList>
            <person name="Kim S.-K."/>
            <person name="Jung H.-I."/>
            <person name="Lee S.-W."/>
        </authorList>
    </citation>
    <scope>NUCLEOTIDE SEQUENCE</scope>
    <source>
        <strain evidence="18">SK3146</strain>
    </source>
</reference>
<dbReference type="InterPro" id="IPR003439">
    <property type="entry name" value="ABC_transporter-like_ATP-bd"/>
</dbReference>
<evidence type="ECO:0000256" key="9">
    <source>
        <dbReference type="ARBA" id="ARBA00023065"/>
    </source>
</evidence>
<keyword evidence="11" id="KW-0472">Membrane</keyword>
<evidence type="ECO:0000313" key="19">
    <source>
        <dbReference type="Proteomes" id="UP001057134"/>
    </source>
</evidence>
<gene>
    <name evidence="18" type="primary">ddpD_2</name>
    <name evidence="18" type="ORF">SK3146_05138</name>
</gene>
<evidence type="ECO:0000256" key="5">
    <source>
        <dbReference type="ARBA" id="ARBA00022596"/>
    </source>
</evidence>
<dbReference type="InterPro" id="IPR013563">
    <property type="entry name" value="Oligopep_ABC_C"/>
</dbReference>
<evidence type="ECO:0000256" key="15">
    <source>
        <dbReference type="ARBA" id="ARBA00048610"/>
    </source>
</evidence>
<evidence type="ECO:0000259" key="17">
    <source>
        <dbReference type="PROSITE" id="PS50893"/>
    </source>
</evidence>
<keyword evidence="5" id="KW-0533">Nickel</keyword>
<keyword evidence="9" id="KW-0406">Ion transport</keyword>
<dbReference type="Pfam" id="PF08352">
    <property type="entry name" value="oligo_HPY"/>
    <property type="match status" value="1"/>
</dbReference>
<evidence type="ECO:0000313" key="18">
    <source>
        <dbReference type="EMBL" id="UQZ85848.1"/>
    </source>
</evidence>
<dbReference type="PANTHER" id="PTHR43297">
    <property type="entry name" value="OLIGOPEPTIDE TRANSPORT ATP-BINDING PROTEIN APPD"/>
    <property type="match status" value="1"/>
</dbReference>
<dbReference type="GO" id="GO:0005524">
    <property type="term" value="F:ATP binding"/>
    <property type="evidence" value="ECO:0007669"/>
    <property type="project" value="UniProtKB-KW"/>
</dbReference>
<feature type="domain" description="ABC transporter" evidence="17">
    <location>
        <begin position="25"/>
        <end position="274"/>
    </location>
</feature>
<evidence type="ECO:0000256" key="14">
    <source>
        <dbReference type="ARBA" id="ARBA00044143"/>
    </source>
</evidence>
<dbReference type="NCBIfam" id="TIGR01727">
    <property type="entry name" value="oligo_HPY"/>
    <property type="match status" value="1"/>
</dbReference>
<evidence type="ECO:0000256" key="1">
    <source>
        <dbReference type="ARBA" id="ARBA00004202"/>
    </source>
</evidence>
<dbReference type="PROSITE" id="PS50893">
    <property type="entry name" value="ABC_TRANSPORTER_2"/>
    <property type="match status" value="1"/>
</dbReference>
<evidence type="ECO:0000256" key="4">
    <source>
        <dbReference type="ARBA" id="ARBA00022475"/>
    </source>
</evidence>
<name>A0ABY4RUF8_9BACL</name>
<dbReference type="EMBL" id="CP027059">
    <property type="protein sequence ID" value="UQZ85848.1"/>
    <property type="molecule type" value="Genomic_DNA"/>
</dbReference>
<dbReference type="InterPro" id="IPR050388">
    <property type="entry name" value="ABC_Ni/Peptide_Import"/>
</dbReference>
<proteinExistence type="inferred from homology"/>
<keyword evidence="6" id="KW-0547">Nucleotide-binding</keyword>
<evidence type="ECO:0000256" key="12">
    <source>
        <dbReference type="ARBA" id="ARBA00038669"/>
    </source>
</evidence>
<keyword evidence="8" id="KW-1278">Translocase</keyword>
<evidence type="ECO:0000256" key="6">
    <source>
        <dbReference type="ARBA" id="ARBA00022741"/>
    </source>
</evidence>
<comment type="subunit">
    <text evidence="12">The complex is composed of two ATP-binding proteins (NikD and NikE), two transmembrane proteins (NikB and NikC) and a solute-binding protein (NikA).</text>
</comment>
<comment type="catalytic activity">
    <reaction evidence="15">
        <text>Ni(2+)(out) + ATP + H2O = Ni(2+)(in) + ADP + phosphate + H(+)</text>
        <dbReference type="Rhea" id="RHEA:15557"/>
        <dbReference type="ChEBI" id="CHEBI:15377"/>
        <dbReference type="ChEBI" id="CHEBI:15378"/>
        <dbReference type="ChEBI" id="CHEBI:30616"/>
        <dbReference type="ChEBI" id="CHEBI:43474"/>
        <dbReference type="ChEBI" id="CHEBI:49786"/>
        <dbReference type="ChEBI" id="CHEBI:456216"/>
        <dbReference type="EC" id="7.2.2.11"/>
    </reaction>
    <physiologicalReaction direction="left-to-right" evidence="15">
        <dbReference type="Rhea" id="RHEA:15558"/>
    </physiologicalReaction>
</comment>
<dbReference type="InterPro" id="IPR003593">
    <property type="entry name" value="AAA+_ATPase"/>
</dbReference>
<keyword evidence="3" id="KW-0813">Transport</keyword>
<evidence type="ECO:0000256" key="2">
    <source>
        <dbReference type="ARBA" id="ARBA00005417"/>
    </source>
</evidence>
<keyword evidence="10" id="KW-0921">Nickel transport</keyword>
<keyword evidence="19" id="KW-1185">Reference proteome</keyword>
<dbReference type="Gene3D" id="3.40.50.300">
    <property type="entry name" value="P-loop containing nucleotide triphosphate hydrolases"/>
    <property type="match status" value="1"/>
</dbReference>
<accession>A0ABY4RUF8</accession>
<keyword evidence="7 18" id="KW-0067">ATP-binding</keyword>
<sequence>MRRLLFENDYEMREMRKVSDTQPLLSLHDVRASFRTPNGIVHAVRGVSMELKQGQIYGLIGETGSGKSVLGLTIPGLLPAEAEVSGSIVYKGQSLLELDPRSRRKLRGRDIALIPQNPASSLNPVLSIGYQLLEAIRLYGRIGRKEAREQAIGLLEELGLPEPRRQLRAYPFQLSGGMKQRVLAAIGTAGAPSLLIADEPTKGLDAVVRNQVASLLRAAARRTGAAMLVITHDLHVARALCDRIGVMYAGQIVEEAAAAELFVSPRHPYTRGLLGSLPGRGMAAIPGASPSLTEMLPGCAFHPRCGERLALCAAAQPQLQAIAMRQDGGRKGEADSAGCKARCFLYDSGRASEQTVSERTMEPASVPGR</sequence>
<feature type="region of interest" description="Disordered" evidence="16">
    <location>
        <begin position="350"/>
        <end position="369"/>
    </location>
</feature>
<evidence type="ECO:0000256" key="7">
    <source>
        <dbReference type="ARBA" id="ARBA00022840"/>
    </source>
</evidence>
<evidence type="ECO:0000256" key="10">
    <source>
        <dbReference type="ARBA" id="ARBA00023112"/>
    </source>
</evidence>
<protein>
    <recommendedName>
        <fullName evidence="14">Nickel import system ATP-binding protein NikD</fullName>
        <ecNumber evidence="13">7.2.2.11</ecNumber>
    </recommendedName>
</protein>
<evidence type="ECO:0000256" key="16">
    <source>
        <dbReference type="SAM" id="MobiDB-lite"/>
    </source>
</evidence>
<organism evidence="18 19">
    <name type="scientific">Paenibacillus konkukensis</name>
    <dbReference type="NCBI Taxonomy" id="2020716"/>
    <lineage>
        <taxon>Bacteria</taxon>
        <taxon>Bacillati</taxon>
        <taxon>Bacillota</taxon>
        <taxon>Bacilli</taxon>
        <taxon>Bacillales</taxon>
        <taxon>Paenibacillaceae</taxon>
        <taxon>Paenibacillus</taxon>
    </lineage>
</organism>
<dbReference type="CDD" id="cd03257">
    <property type="entry name" value="ABC_NikE_OppD_transporters"/>
    <property type="match status" value="1"/>
</dbReference>
<keyword evidence="4" id="KW-1003">Cell membrane</keyword>
<evidence type="ECO:0000256" key="3">
    <source>
        <dbReference type="ARBA" id="ARBA00022448"/>
    </source>
</evidence>
<comment type="similarity">
    <text evidence="2">Belongs to the ABC transporter superfamily.</text>
</comment>
<dbReference type="PANTHER" id="PTHR43297:SF13">
    <property type="entry name" value="NICKEL ABC TRANSPORTER, ATP-BINDING PROTEIN"/>
    <property type="match status" value="1"/>
</dbReference>